<dbReference type="CDD" id="cd06261">
    <property type="entry name" value="TM_PBP2"/>
    <property type="match status" value="1"/>
</dbReference>
<evidence type="ECO:0000256" key="6">
    <source>
        <dbReference type="ARBA" id="ARBA00023136"/>
    </source>
</evidence>
<feature type="domain" description="ABC transmembrane type-1" evidence="8">
    <location>
        <begin position="60"/>
        <end position="240"/>
    </location>
</feature>
<evidence type="ECO:0000256" key="7">
    <source>
        <dbReference type="RuleBase" id="RU363032"/>
    </source>
</evidence>
<evidence type="ECO:0000256" key="5">
    <source>
        <dbReference type="ARBA" id="ARBA00022989"/>
    </source>
</evidence>
<evidence type="ECO:0000256" key="1">
    <source>
        <dbReference type="ARBA" id="ARBA00004651"/>
    </source>
</evidence>
<feature type="transmembrane region" description="Helical" evidence="7">
    <location>
        <begin position="170"/>
        <end position="201"/>
    </location>
</feature>
<dbReference type="PANTHER" id="PTHR30151:SF0">
    <property type="entry name" value="ABC TRANSPORTER PERMEASE PROTEIN MJ0413-RELATED"/>
    <property type="match status" value="1"/>
</dbReference>
<reference evidence="10" key="1">
    <citation type="journal article" date="2019" name="Int. J. Syst. Evol. Microbiol.">
        <title>The Global Catalogue of Microorganisms (GCM) 10K type strain sequencing project: providing services to taxonomists for standard genome sequencing and annotation.</title>
        <authorList>
            <consortium name="The Broad Institute Genomics Platform"/>
            <consortium name="The Broad Institute Genome Sequencing Center for Infectious Disease"/>
            <person name="Wu L."/>
            <person name="Ma J."/>
        </authorList>
    </citation>
    <scope>NUCLEOTIDE SEQUENCE [LARGE SCALE GENOMIC DNA]</scope>
    <source>
        <strain evidence="10">JCM 17342</strain>
    </source>
</reference>
<evidence type="ECO:0000313" key="10">
    <source>
        <dbReference type="Proteomes" id="UP001501747"/>
    </source>
</evidence>
<organism evidence="9 10">
    <name type="scientific">Allokutzneria multivorans</name>
    <dbReference type="NCBI Taxonomy" id="1142134"/>
    <lineage>
        <taxon>Bacteria</taxon>
        <taxon>Bacillati</taxon>
        <taxon>Actinomycetota</taxon>
        <taxon>Actinomycetes</taxon>
        <taxon>Pseudonocardiales</taxon>
        <taxon>Pseudonocardiaceae</taxon>
        <taxon>Allokutzneria</taxon>
    </lineage>
</organism>
<dbReference type="Pfam" id="PF00528">
    <property type="entry name" value="BPD_transp_1"/>
    <property type="match status" value="1"/>
</dbReference>
<evidence type="ECO:0000256" key="4">
    <source>
        <dbReference type="ARBA" id="ARBA00022692"/>
    </source>
</evidence>
<dbReference type="Gene3D" id="1.10.3720.10">
    <property type="entry name" value="MetI-like"/>
    <property type="match status" value="1"/>
</dbReference>
<proteinExistence type="inferred from homology"/>
<evidence type="ECO:0000313" key="9">
    <source>
        <dbReference type="EMBL" id="GAA4023558.1"/>
    </source>
</evidence>
<sequence length="253" mass="26329">MTSPRQRLNLSGLLTVAALLLLWQGIVAARVIELQYLPAPTEIATAALSLLADGQLLDATAHTLSATVVGWLLALVVGGALGVVLGTWRPARALVAPTVDVLRTLPVVALVPIAVLLLGFSTTMEITVAAWAAAWPIVVNTMGGVAAVHPRLREVAATLHFTPARRIWSIVLPAAAPLVVVGARLGLSISLIVTVIAEMIGNPMGLGHELVQMQQALRPDAMFAAMLVIGMLGVLLNSALLSVSARVGVRGRS</sequence>
<comment type="subcellular location">
    <subcellularLocation>
        <location evidence="1 7">Cell membrane</location>
        <topology evidence="1 7">Multi-pass membrane protein</topology>
    </subcellularLocation>
</comment>
<dbReference type="SUPFAM" id="SSF161098">
    <property type="entry name" value="MetI-like"/>
    <property type="match status" value="1"/>
</dbReference>
<keyword evidence="2 7" id="KW-0813">Transport</keyword>
<dbReference type="PROSITE" id="PS50928">
    <property type="entry name" value="ABC_TM1"/>
    <property type="match status" value="1"/>
</dbReference>
<keyword evidence="6 7" id="KW-0472">Membrane</keyword>
<dbReference type="RefSeq" id="WP_344880615.1">
    <property type="nucleotide sequence ID" value="NZ_BAABAL010000018.1"/>
</dbReference>
<feature type="transmembrane region" description="Helical" evidence="7">
    <location>
        <begin position="221"/>
        <end position="243"/>
    </location>
</feature>
<dbReference type="EMBL" id="BAABAL010000018">
    <property type="protein sequence ID" value="GAA4023558.1"/>
    <property type="molecule type" value="Genomic_DNA"/>
</dbReference>
<evidence type="ECO:0000259" key="8">
    <source>
        <dbReference type="PROSITE" id="PS50928"/>
    </source>
</evidence>
<feature type="transmembrane region" description="Helical" evidence="7">
    <location>
        <begin position="68"/>
        <end position="88"/>
    </location>
</feature>
<accession>A0ABP7TCN3</accession>
<dbReference type="Proteomes" id="UP001501747">
    <property type="component" value="Unassembled WGS sequence"/>
</dbReference>
<feature type="transmembrane region" description="Helical" evidence="7">
    <location>
        <begin position="100"/>
        <end position="120"/>
    </location>
</feature>
<feature type="transmembrane region" description="Helical" evidence="7">
    <location>
        <begin position="126"/>
        <end position="149"/>
    </location>
</feature>
<dbReference type="InterPro" id="IPR000515">
    <property type="entry name" value="MetI-like"/>
</dbReference>
<comment type="similarity">
    <text evidence="7">Belongs to the binding-protein-dependent transport system permease family.</text>
</comment>
<keyword evidence="4 7" id="KW-0812">Transmembrane</keyword>
<evidence type="ECO:0000256" key="2">
    <source>
        <dbReference type="ARBA" id="ARBA00022448"/>
    </source>
</evidence>
<keyword evidence="3" id="KW-1003">Cell membrane</keyword>
<keyword evidence="5 7" id="KW-1133">Transmembrane helix</keyword>
<keyword evidence="10" id="KW-1185">Reference proteome</keyword>
<dbReference type="PANTHER" id="PTHR30151">
    <property type="entry name" value="ALKANE SULFONATE ABC TRANSPORTER-RELATED, MEMBRANE SUBUNIT"/>
    <property type="match status" value="1"/>
</dbReference>
<dbReference type="InterPro" id="IPR035906">
    <property type="entry name" value="MetI-like_sf"/>
</dbReference>
<evidence type="ECO:0000256" key="3">
    <source>
        <dbReference type="ARBA" id="ARBA00022475"/>
    </source>
</evidence>
<comment type="caution">
    <text evidence="9">The sequence shown here is derived from an EMBL/GenBank/DDBJ whole genome shotgun (WGS) entry which is preliminary data.</text>
</comment>
<gene>
    <name evidence="9" type="ORF">GCM10022247_54920</name>
</gene>
<protein>
    <recommendedName>
        <fullName evidence="8">ABC transmembrane type-1 domain-containing protein</fullName>
    </recommendedName>
</protein>
<name>A0ABP7TCN3_9PSEU</name>